<name>A0A1M6YID5_9FLAO</name>
<dbReference type="EMBL" id="FRBT01000001">
    <property type="protein sequence ID" value="SHL17978.1"/>
    <property type="molecule type" value="Genomic_DNA"/>
</dbReference>
<accession>A0A1M6YID5</accession>
<dbReference type="RefSeq" id="WP_209442828.1">
    <property type="nucleotide sequence ID" value="NZ_FRBT01000001.1"/>
</dbReference>
<keyword evidence="2" id="KW-1185">Reference proteome</keyword>
<dbReference type="AlphaFoldDB" id="A0A1M6YID5"/>
<proteinExistence type="predicted"/>
<reference evidence="2" key="1">
    <citation type="submission" date="2016-11" db="EMBL/GenBank/DDBJ databases">
        <authorList>
            <person name="Varghese N."/>
            <person name="Submissions S."/>
        </authorList>
    </citation>
    <scope>NUCLEOTIDE SEQUENCE [LARGE SCALE GENOMIC DNA]</scope>
    <source>
        <strain evidence="2">DSM 24724</strain>
    </source>
</reference>
<evidence type="ECO:0000313" key="1">
    <source>
        <dbReference type="EMBL" id="SHL17978.1"/>
    </source>
</evidence>
<sequence length="133" mass="15315">MFGYVGSHDCRFSDDNVIINNNASGNATLSRIEGWVNPEIGKQIRKINAIDNEYQEFSKQSPIKIKDAEKIFMDNRKNKTLLSLYSYGIEITPENSYYIFGEEVESKKNQIDIVKINAKNGACKRYTNYPFEN</sequence>
<gene>
    <name evidence="1" type="ORF">SAMN05444484_101593</name>
</gene>
<evidence type="ECO:0000313" key="2">
    <source>
        <dbReference type="Proteomes" id="UP000184028"/>
    </source>
</evidence>
<organism evidence="1 2">
    <name type="scientific">Flavobacterium chilense</name>
    <dbReference type="NCBI Taxonomy" id="946677"/>
    <lineage>
        <taxon>Bacteria</taxon>
        <taxon>Pseudomonadati</taxon>
        <taxon>Bacteroidota</taxon>
        <taxon>Flavobacteriia</taxon>
        <taxon>Flavobacteriales</taxon>
        <taxon>Flavobacteriaceae</taxon>
        <taxon>Flavobacterium</taxon>
    </lineage>
</organism>
<protein>
    <submittedName>
        <fullName evidence="1">Uncharacterized protein</fullName>
    </submittedName>
</protein>
<dbReference type="Proteomes" id="UP000184028">
    <property type="component" value="Unassembled WGS sequence"/>
</dbReference>